<dbReference type="InterPro" id="IPR036374">
    <property type="entry name" value="OxRdtase_Mopterin-bd_sf"/>
</dbReference>
<name>A0ABN2TMP2_9ACTN</name>
<dbReference type="Proteomes" id="UP001500751">
    <property type="component" value="Unassembled WGS sequence"/>
</dbReference>
<keyword evidence="2" id="KW-1185">Reference proteome</keyword>
<dbReference type="RefSeq" id="WP_344663972.1">
    <property type="nucleotide sequence ID" value="NZ_BAAAQN010000003.1"/>
</dbReference>
<proteinExistence type="predicted"/>
<accession>A0ABN2TMP2</accession>
<gene>
    <name evidence="1" type="ORF">GCM10009839_06680</name>
</gene>
<comment type="caution">
    <text evidence="1">The sequence shown here is derived from an EMBL/GenBank/DDBJ whole genome shotgun (WGS) entry which is preliminary data.</text>
</comment>
<protein>
    <recommendedName>
        <fullName evidence="3">Oxidoreductase molybdopterin-binding domain-containing protein</fullName>
    </recommendedName>
</protein>
<sequence>MSPSSTAVRLHGHLHHPHEVTVEQLRALPVHRVQVSFDCRSSGPQHHSFEGPTLWDVLQTAGPHLNGAHRKSRLGHLITITGTDGHFTLLSWAEIDPEFSGQQVLLATSIDARPLDAAGPQLVVPTDVCGARYISGITTVWTGPLDAWQPTDLGLHQSPYAYGVADSRPNAASSALPASA</sequence>
<dbReference type="EMBL" id="BAAAQN010000003">
    <property type="protein sequence ID" value="GAA2014419.1"/>
    <property type="molecule type" value="Genomic_DNA"/>
</dbReference>
<evidence type="ECO:0008006" key="3">
    <source>
        <dbReference type="Google" id="ProtNLM"/>
    </source>
</evidence>
<dbReference type="SUPFAM" id="SSF56524">
    <property type="entry name" value="Oxidoreductase molybdopterin-binding domain"/>
    <property type="match status" value="1"/>
</dbReference>
<evidence type="ECO:0000313" key="2">
    <source>
        <dbReference type="Proteomes" id="UP001500751"/>
    </source>
</evidence>
<dbReference type="Gene3D" id="3.90.420.10">
    <property type="entry name" value="Oxidoreductase, molybdopterin-binding domain"/>
    <property type="match status" value="1"/>
</dbReference>
<organism evidence="1 2">
    <name type="scientific">Catenulispora yoronensis</name>
    <dbReference type="NCBI Taxonomy" id="450799"/>
    <lineage>
        <taxon>Bacteria</taxon>
        <taxon>Bacillati</taxon>
        <taxon>Actinomycetota</taxon>
        <taxon>Actinomycetes</taxon>
        <taxon>Catenulisporales</taxon>
        <taxon>Catenulisporaceae</taxon>
        <taxon>Catenulispora</taxon>
    </lineage>
</organism>
<reference evidence="1 2" key="1">
    <citation type="journal article" date="2019" name="Int. J. Syst. Evol. Microbiol.">
        <title>The Global Catalogue of Microorganisms (GCM) 10K type strain sequencing project: providing services to taxonomists for standard genome sequencing and annotation.</title>
        <authorList>
            <consortium name="The Broad Institute Genomics Platform"/>
            <consortium name="The Broad Institute Genome Sequencing Center for Infectious Disease"/>
            <person name="Wu L."/>
            <person name="Ma J."/>
        </authorList>
    </citation>
    <scope>NUCLEOTIDE SEQUENCE [LARGE SCALE GENOMIC DNA]</scope>
    <source>
        <strain evidence="1 2">JCM 16014</strain>
    </source>
</reference>
<evidence type="ECO:0000313" key="1">
    <source>
        <dbReference type="EMBL" id="GAA2014419.1"/>
    </source>
</evidence>